<dbReference type="AlphaFoldDB" id="A0AAE9Y5R0"/>
<feature type="binding site" description="in other chain" evidence="6">
    <location>
        <begin position="128"/>
        <end position="136"/>
    </location>
    <ligand>
        <name>5-phospho-alpha-D-ribose 1-diphosphate</name>
        <dbReference type="ChEBI" id="CHEBI:58017"/>
        <note>ligand shared between dimeric partners</note>
    </ligand>
</feature>
<feature type="binding site" evidence="6">
    <location>
        <position position="102"/>
    </location>
    <ligand>
        <name>5-phospho-alpha-D-ribose 1-diphosphate</name>
        <dbReference type="ChEBI" id="CHEBI:58017"/>
        <note>ligand shared between dimeric partners</note>
    </ligand>
</feature>
<keyword evidence="3 6" id="KW-0328">Glycosyltransferase</keyword>
<dbReference type="InterPro" id="IPR029057">
    <property type="entry name" value="PRTase-like"/>
</dbReference>
<protein>
    <recommendedName>
        <fullName evidence="2 6">Orotate phosphoribosyltransferase</fullName>
        <shortName evidence="6">OPRT</shortName>
        <shortName evidence="6">OPRTase</shortName>
        <ecNumber evidence="2 6">2.4.2.10</ecNumber>
    </recommendedName>
</protein>
<keyword evidence="6" id="KW-0460">Magnesium</keyword>
<comment type="similarity">
    <text evidence="6">Belongs to the purine/pyrimidine phosphoribosyltransferase family. PyrE subfamily.</text>
</comment>
<dbReference type="PANTHER" id="PTHR19278:SF9">
    <property type="entry name" value="URIDINE 5'-MONOPHOSPHATE SYNTHASE"/>
    <property type="match status" value="1"/>
</dbReference>
<dbReference type="GO" id="GO:0044205">
    <property type="term" value="P:'de novo' UMP biosynthetic process"/>
    <property type="evidence" value="ECO:0007669"/>
    <property type="project" value="UniProtKB-UniRule"/>
</dbReference>
<dbReference type="PANTHER" id="PTHR19278">
    <property type="entry name" value="OROTATE PHOSPHORIBOSYLTRANSFERASE"/>
    <property type="match status" value="1"/>
</dbReference>
<comment type="catalytic activity">
    <reaction evidence="6">
        <text>orotidine 5'-phosphate + diphosphate = orotate + 5-phospho-alpha-D-ribose 1-diphosphate</text>
        <dbReference type="Rhea" id="RHEA:10380"/>
        <dbReference type="ChEBI" id="CHEBI:30839"/>
        <dbReference type="ChEBI" id="CHEBI:33019"/>
        <dbReference type="ChEBI" id="CHEBI:57538"/>
        <dbReference type="ChEBI" id="CHEBI:58017"/>
        <dbReference type="EC" id="2.4.2.10"/>
    </reaction>
</comment>
<feature type="binding site" evidence="6">
    <location>
        <position position="132"/>
    </location>
    <ligand>
        <name>orotate</name>
        <dbReference type="ChEBI" id="CHEBI:30839"/>
    </ligand>
</feature>
<keyword evidence="5 6" id="KW-0665">Pyrimidine biosynthesis</keyword>
<dbReference type="RefSeq" id="WP_272736832.1">
    <property type="nucleotide sequence ID" value="NZ_CP116942.1"/>
</dbReference>
<evidence type="ECO:0000256" key="3">
    <source>
        <dbReference type="ARBA" id="ARBA00022676"/>
    </source>
</evidence>
<gene>
    <name evidence="6 7" type="primary">pyrE</name>
    <name evidence="7" type="ORF">PO878_01065</name>
</gene>
<feature type="binding site" evidence="6">
    <location>
        <position position="108"/>
    </location>
    <ligand>
        <name>5-phospho-alpha-D-ribose 1-diphosphate</name>
        <dbReference type="ChEBI" id="CHEBI:58017"/>
        <note>ligand shared between dimeric partners</note>
    </ligand>
</feature>
<dbReference type="CDD" id="cd06223">
    <property type="entry name" value="PRTases_typeI"/>
    <property type="match status" value="1"/>
</dbReference>
<evidence type="ECO:0000256" key="1">
    <source>
        <dbReference type="ARBA" id="ARBA00004889"/>
    </source>
</evidence>
<feature type="binding site" description="in other chain" evidence="6">
    <location>
        <position position="32"/>
    </location>
    <ligand>
        <name>5-phospho-alpha-D-ribose 1-diphosphate</name>
        <dbReference type="ChEBI" id="CHEBI:58017"/>
        <note>ligand shared between dimeric partners</note>
    </ligand>
</feature>
<dbReference type="KEGG" id="ima:PO878_01065"/>
<evidence type="ECO:0000313" key="8">
    <source>
        <dbReference type="Proteomes" id="UP001216390"/>
    </source>
</evidence>
<comment type="subunit">
    <text evidence="6">Homodimer.</text>
</comment>
<evidence type="ECO:0000313" key="7">
    <source>
        <dbReference type="EMBL" id="WCO67310.1"/>
    </source>
</evidence>
<comment type="function">
    <text evidence="6">Catalyzes the transfer of a ribosyl phosphate group from 5-phosphoribose 1-diphosphate to orotate, leading to the formation of orotidine monophosphate (OMP).</text>
</comment>
<name>A0AAE9Y5R0_9ACTN</name>
<dbReference type="EC" id="2.4.2.10" evidence="2 6"/>
<sequence>MPGPADLPACPFPALRDHVLAHSVQQGDFTLKSGRRSPWFIDAKQTTCSPEGMVLVADALLEVLPDDVTALGGLTVGADAAAYATAGIATERGRPLRAFTVRKEDKGHGMGGRVAGVLGPGDKVAVTEDAVTRGVSMLEAVEVIRAVGAEAVLLVPVVDRGGTVEALAAEAGVPLRALVTAPDLGFPYERDVT</sequence>
<comment type="caution">
    <text evidence="6">Lacks conserved residue(s) required for the propagation of feature annotation.</text>
</comment>
<organism evidence="7 8">
    <name type="scientific">Iamia majanohamensis</name>
    <dbReference type="NCBI Taxonomy" id="467976"/>
    <lineage>
        <taxon>Bacteria</taxon>
        <taxon>Bacillati</taxon>
        <taxon>Actinomycetota</taxon>
        <taxon>Acidimicrobiia</taxon>
        <taxon>Acidimicrobiales</taxon>
        <taxon>Iamiaceae</taxon>
        <taxon>Iamia</taxon>
    </lineage>
</organism>
<accession>A0AAE9Y5R0</accession>
<dbReference type="Gene3D" id="3.40.50.2020">
    <property type="match status" value="1"/>
</dbReference>
<dbReference type="InterPro" id="IPR004467">
    <property type="entry name" value="Or_phspho_trans_dom"/>
</dbReference>
<evidence type="ECO:0000256" key="6">
    <source>
        <dbReference type="HAMAP-Rule" id="MF_01208"/>
    </source>
</evidence>
<dbReference type="GO" id="GO:0019856">
    <property type="term" value="P:pyrimidine nucleobase biosynthetic process"/>
    <property type="evidence" value="ECO:0007669"/>
    <property type="project" value="TreeGrafter"/>
</dbReference>
<dbReference type="InterPro" id="IPR000836">
    <property type="entry name" value="PRTase_dom"/>
</dbReference>
<feature type="binding site" description="in other chain" evidence="6">
    <location>
        <position position="103"/>
    </location>
    <ligand>
        <name>5-phospho-alpha-D-ribose 1-diphosphate</name>
        <dbReference type="ChEBI" id="CHEBI:58017"/>
        <note>ligand shared between dimeric partners</note>
    </ligand>
</feature>
<dbReference type="NCBIfam" id="TIGR00336">
    <property type="entry name" value="pyrE"/>
    <property type="match status" value="1"/>
</dbReference>
<dbReference type="GO" id="GO:0000287">
    <property type="term" value="F:magnesium ion binding"/>
    <property type="evidence" value="ECO:0007669"/>
    <property type="project" value="UniProtKB-UniRule"/>
</dbReference>
<dbReference type="InterPro" id="IPR023031">
    <property type="entry name" value="OPRT"/>
</dbReference>
<keyword evidence="4 6" id="KW-0808">Transferase</keyword>
<dbReference type="GO" id="GO:0004588">
    <property type="term" value="F:orotate phosphoribosyltransferase activity"/>
    <property type="evidence" value="ECO:0007669"/>
    <property type="project" value="UniProtKB-UniRule"/>
</dbReference>
<feature type="binding site" evidence="6">
    <location>
        <position position="160"/>
    </location>
    <ligand>
        <name>orotate</name>
        <dbReference type="ChEBI" id="CHEBI:30839"/>
    </ligand>
</feature>
<dbReference type="SUPFAM" id="SSF53271">
    <property type="entry name" value="PRTase-like"/>
    <property type="match status" value="1"/>
</dbReference>
<evidence type="ECO:0000256" key="4">
    <source>
        <dbReference type="ARBA" id="ARBA00022679"/>
    </source>
</evidence>
<comment type="pathway">
    <text evidence="1 6">Pyrimidine metabolism; UMP biosynthesis via de novo pathway; UMP from orotate: step 1/2.</text>
</comment>
<feature type="binding site" evidence="6">
    <location>
        <position position="106"/>
    </location>
    <ligand>
        <name>5-phospho-alpha-D-ribose 1-diphosphate</name>
        <dbReference type="ChEBI" id="CHEBI:58017"/>
        <note>ligand shared between dimeric partners</note>
    </ligand>
</feature>
<dbReference type="Proteomes" id="UP001216390">
    <property type="component" value="Chromosome"/>
</dbReference>
<evidence type="ECO:0000256" key="2">
    <source>
        <dbReference type="ARBA" id="ARBA00011971"/>
    </source>
</evidence>
<reference evidence="7" key="1">
    <citation type="submission" date="2023-01" db="EMBL/GenBank/DDBJ databases">
        <title>The diversity of Class Acidimicrobiia in South China Sea sediment environments and the proposal of Iamia marina sp. nov., a novel species of the genus Iamia.</title>
        <authorList>
            <person name="He Y."/>
            <person name="Tian X."/>
        </authorList>
    </citation>
    <scope>NUCLEOTIDE SEQUENCE</scope>
    <source>
        <strain evidence="7">DSM 19957</strain>
    </source>
</reference>
<proteinExistence type="inferred from homology"/>
<comment type="cofactor">
    <cofactor evidence="6">
        <name>Mg(2+)</name>
        <dbReference type="ChEBI" id="CHEBI:18420"/>
    </cofactor>
</comment>
<dbReference type="HAMAP" id="MF_01208">
    <property type="entry name" value="PyrE"/>
    <property type="match status" value="1"/>
</dbReference>
<keyword evidence="8" id="KW-1185">Reference proteome</keyword>
<evidence type="ECO:0000256" key="5">
    <source>
        <dbReference type="ARBA" id="ARBA00022975"/>
    </source>
</evidence>
<dbReference type="EMBL" id="CP116942">
    <property type="protein sequence ID" value="WCO67310.1"/>
    <property type="molecule type" value="Genomic_DNA"/>
</dbReference>